<dbReference type="Gene3D" id="3.40.50.150">
    <property type="entry name" value="Vaccinia Virus protein VP39"/>
    <property type="match status" value="1"/>
</dbReference>
<sequence length="188" mass="21242">MKEVLNAELRNCTESKSINLSYGKILPLTEHTYDFIISPNLLNGELYLLSAFEGLIIINSQFFSPKIYENNLNLRLKGRTLQIGSPLIKDAITVTGTTYKLDSKDEIVRAIIPLPFKDSVFDNVVISEVMDYDVVREAYRVTKRGGKGMIIVPQNNAVDALKVLSIKFRIISASEVNKYWIIEGVKVR</sequence>
<evidence type="ECO:0000313" key="2">
    <source>
        <dbReference type="Proteomes" id="UP000001018"/>
    </source>
</evidence>
<dbReference type="EMBL" id="CP000077">
    <property type="protein sequence ID" value="AAY80552.1"/>
    <property type="molecule type" value="Genomic_DNA"/>
</dbReference>
<dbReference type="KEGG" id="sai:Saci_1206"/>
<dbReference type="PATRIC" id="fig|330779.12.peg.1168"/>
<proteinExistence type="predicted"/>
<keyword evidence="2" id="KW-1185">Reference proteome</keyword>
<dbReference type="STRING" id="330779.Saci_1206"/>
<gene>
    <name evidence="1" type="ordered locus">Saci_1206</name>
</gene>
<reference evidence="1 2" key="1">
    <citation type="journal article" date="2005" name="J. Bacteriol.">
        <title>The genome of Sulfolobus acidocaldarius, a model organism of the Crenarchaeota.</title>
        <authorList>
            <person name="Chen L."/>
            <person name="Brugger K."/>
            <person name="Skovgaard M."/>
            <person name="Redder P."/>
            <person name="She Q."/>
            <person name="Torarinsson E."/>
            <person name="Greve B."/>
            <person name="Awayez M."/>
            <person name="Zibat A."/>
            <person name="Klenk H.-P."/>
            <person name="Garrett R.A."/>
        </authorList>
    </citation>
    <scope>NUCLEOTIDE SEQUENCE [LARGE SCALE GENOMIC DNA]</scope>
    <source>
        <strain evidence="2">ATCC 33909 / DSM 639 / JCM 8929 / NBRC 15157 / NCIMB 11770</strain>
    </source>
</reference>
<dbReference type="HOGENOM" id="CLU_1369558_0_0_2"/>
<evidence type="ECO:0000313" key="1">
    <source>
        <dbReference type="EMBL" id="AAY80552.1"/>
    </source>
</evidence>
<protein>
    <submittedName>
        <fullName evidence="1">Conserved protein</fullName>
    </submittedName>
</protein>
<dbReference type="eggNOG" id="arCOG05973">
    <property type="taxonomic scope" value="Archaea"/>
</dbReference>
<dbReference type="AlphaFoldDB" id="Q4J9H8"/>
<name>Q4J9H8_SULAC</name>
<dbReference type="Proteomes" id="UP000001018">
    <property type="component" value="Chromosome"/>
</dbReference>
<dbReference type="InterPro" id="IPR029063">
    <property type="entry name" value="SAM-dependent_MTases_sf"/>
</dbReference>
<accession>Q4J9H8</accession>
<organism evidence="1 2">
    <name type="scientific">Sulfolobus acidocaldarius (strain ATCC 33909 / DSM 639 / JCM 8929 / NBRC 15157 / NCIMB 11770)</name>
    <dbReference type="NCBI Taxonomy" id="330779"/>
    <lineage>
        <taxon>Archaea</taxon>
        <taxon>Thermoproteota</taxon>
        <taxon>Thermoprotei</taxon>
        <taxon>Sulfolobales</taxon>
        <taxon>Sulfolobaceae</taxon>
        <taxon>Sulfolobus</taxon>
    </lineage>
</organism>